<dbReference type="SMART" id="SM00225">
    <property type="entry name" value="BTB"/>
    <property type="match status" value="1"/>
</dbReference>
<feature type="region of interest" description="Disordered" evidence="1">
    <location>
        <begin position="1"/>
        <end position="34"/>
    </location>
</feature>
<dbReference type="AlphaFoldDB" id="A0A3Q0JEN7"/>
<dbReference type="GeneID" id="103517143"/>
<dbReference type="RefSeq" id="XP_026685150.1">
    <property type="nucleotide sequence ID" value="XM_026829349.1"/>
</dbReference>
<reference evidence="4 5" key="1">
    <citation type="submission" date="2025-04" db="UniProtKB">
        <authorList>
            <consortium name="RefSeq"/>
        </authorList>
    </citation>
    <scope>IDENTIFICATION</scope>
</reference>
<dbReference type="STRING" id="121845.A0A3Q0JEN7"/>
<evidence type="ECO:0000313" key="3">
    <source>
        <dbReference type="Proteomes" id="UP000079169"/>
    </source>
</evidence>
<dbReference type="PROSITE" id="PS50097">
    <property type="entry name" value="BTB"/>
    <property type="match status" value="1"/>
</dbReference>
<evidence type="ECO:0000259" key="2">
    <source>
        <dbReference type="PROSITE" id="PS50097"/>
    </source>
</evidence>
<dbReference type="KEGG" id="dci:103517143"/>
<dbReference type="InterPro" id="IPR000210">
    <property type="entry name" value="BTB/POZ_dom"/>
</dbReference>
<protein>
    <submittedName>
        <fullName evidence="4 5">Speckle-type POZ protein B isoform X1</fullName>
    </submittedName>
</protein>
<dbReference type="InterPro" id="IPR011333">
    <property type="entry name" value="SKP1/BTB/POZ_sf"/>
</dbReference>
<proteinExistence type="predicted"/>
<feature type="domain" description="BTB" evidence="2">
    <location>
        <begin position="236"/>
        <end position="327"/>
    </location>
</feature>
<keyword evidence="3" id="KW-1185">Reference proteome</keyword>
<dbReference type="PANTHER" id="PTHR24413">
    <property type="entry name" value="SPECKLE-TYPE POZ PROTEIN"/>
    <property type="match status" value="1"/>
</dbReference>
<feature type="compositionally biased region" description="Low complexity" evidence="1">
    <location>
        <begin position="1"/>
        <end position="24"/>
    </location>
</feature>
<organism evidence="3 4">
    <name type="scientific">Diaphorina citri</name>
    <name type="common">Asian citrus psyllid</name>
    <dbReference type="NCBI Taxonomy" id="121845"/>
    <lineage>
        <taxon>Eukaryota</taxon>
        <taxon>Metazoa</taxon>
        <taxon>Ecdysozoa</taxon>
        <taxon>Arthropoda</taxon>
        <taxon>Hexapoda</taxon>
        <taxon>Insecta</taxon>
        <taxon>Pterygota</taxon>
        <taxon>Neoptera</taxon>
        <taxon>Paraneoptera</taxon>
        <taxon>Hemiptera</taxon>
        <taxon>Sternorrhyncha</taxon>
        <taxon>Psylloidea</taxon>
        <taxon>Psyllidae</taxon>
        <taxon>Diaphorininae</taxon>
        <taxon>Diaphorina</taxon>
    </lineage>
</organism>
<evidence type="ECO:0000313" key="5">
    <source>
        <dbReference type="RefSeq" id="XP_026685151.1"/>
    </source>
</evidence>
<accession>A0A3Q0JEN7</accession>
<gene>
    <name evidence="4 5" type="primary">LOC103517143</name>
</gene>
<name>A0A3Q0JEN7_DIACI</name>
<dbReference type="PaxDb" id="121845-A0A3Q0JEN7"/>
<dbReference type="SUPFAM" id="SSF54695">
    <property type="entry name" value="POZ domain"/>
    <property type="match status" value="1"/>
</dbReference>
<dbReference type="Gene3D" id="3.30.710.10">
    <property type="entry name" value="Potassium Channel Kv1.1, Chain A"/>
    <property type="match status" value="1"/>
</dbReference>
<dbReference type="Pfam" id="PF00651">
    <property type="entry name" value="BTB"/>
    <property type="match status" value="1"/>
</dbReference>
<evidence type="ECO:0000313" key="4">
    <source>
        <dbReference type="RefSeq" id="XP_026685150.1"/>
    </source>
</evidence>
<dbReference type="RefSeq" id="XP_026685151.1">
    <property type="nucleotide sequence ID" value="XM_026829350.1"/>
</dbReference>
<dbReference type="Proteomes" id="UP000079169">
    <property type="component" value="Unplaced"/>
</dbReference>
<sequence length="435" mass="49511">MDTSSSASPVSSSQSQATATSWSQKHPLPSKDSTMKHHSIWNWKKFIEDSKERRLSLTPCSESGQELLVPTLSDIIYKNSWQIRKYSKAVLRKEKFDSPAFEYNVNGIYTKWNLSIRYWKGTDGKRVKSPVVLCLNLLNARVSDEKQTRIKFQFGVFNAQVMQWELCNVSNVTFNLENTKKMVSVGYRDLSIMDRHLQMPHGNLSIQVKLQISQNEVERNSLSQDMYKLMNSTESCDMRLICSETGTEFPVHRCIMSSRSPILAQSIEHSVSNNNTKNLLHQMSVDGKTLVTPSVENSVIKIKLDVKEEVLKQIIKYIYTDYVDHIENITEDLLEAAHWLKLPGLKSICERNLLEVISPDNVASLLLIADEFQCDLLKKSALAYCELNTTIVNTTCLAWRVMEMANPELFMEAQETGLGSSISSNMDSEDDLDEA</sequence>
<evidence type="ECO:0000256" key="1">
    <source>
        <dbReference type="SAM" id="MobiDB-lite"/>
    </source>
</evidence>